<gene>
    <name evidence="1" type="ORF">A2627_01870</name>
</gene>
<organism evidence="1 2">
    <name type="scientific">Candidatus Woesebacteria bacterium RIFCSPHIGHO2_01_FULL_39_28</name>
    <dbReference type="NCBI Taxonomy" id="1802496"/>
    <lineage>
        <taxon>Bacteria</taxon>
        <taxon>Candidatus Woeseibacteriota</taxon>
    </lineage>
</organism>
<dbReference type="EMBL" id="MGGI01000008">
    <property type="protein sequence ID" value="OGM27060.1"/>
    <property type="molecule type" value="Genomic_DNA"/>
</dbReference>
<proteinExistence type="predicted"/>
<reference evidence="1 2" key="1">
    <citation type="journal article" date="2016" name="Nat. Commun.">
        <title>Thousands of microbial genomes shed light on interconnected biogeochemical processes in an aquifer system.</title>
        <authorList>
            <person name="Anantharaman K."/>
            <person name="Brown C.T."/>
            <person name="Hug L.A."/>
            <person name="Sharon I."/>
            <person name="Castelle C.J."/>
            <person name="Probst A.J."/>
            <person name="Thomas B.C."/>
            <person name="Singh A."/>
            <person name="Wilkins M.J."/>
            <person name="Karaoz U."/>
            <person name="Brodie E.L."/>
            <person name="Williams K.H."/>
            <person name="Hubbard S.S."/>
            <person name="Banfield J.F."/>
        </authorList>
    </citation>
    <scope>NUCLEOTIDE SEQUENCE [LARGE SCALE GENOMIC DNA]</scope>
</reference>
<comment type="caution">
    <text evidence="1">The sequence shown here is derived from an EMBL/GenBank/DDBJ whole genome shotgun (WGS) entry which is preliminary data.</text>
</comment>
<name>A0A1F7YIQ2_9BACT</name>
<accession>A0A1F7YIQ2</accession>
<dbReference type="AlphaFoldDB" id="A0A1F7YIQ2"/>
<sequence>MQQKVIIGILILVALVLVVPRLWKASLNEDTGSTRVNLPSFNEYDNSKYPDRSKLLLGAEYLSSIDTNSTYFLEAKESATKKLTQYVGDLDVVLTDIRNDGKSDSALEKFRAEGAAELEELKSLISSNGLNNLKSQRLLFIVVGDWKLLTQASVSAEQKSSIENKFKDLGVTLPK</sequence>
<evidence type="ECO:0000313" key="1">
    <source>
        <dbReference type="EMBL" id="OGM27060.1"/>
    </source>
</evidence>
<evidence type="ECO:0000313" key="2">
    <source>
        <dbReference type="Proteomes" id="UP000178851"/>
    </source>
</evidence>
<protein>
    <submittedName>
        <fullName evidence="1">Uncharacterized protein</fullName>
    </submittedName>
</protein>
<dbReference type="Proteomes" id="UP000178851">
    <property type="component" value="Unassembled WGS sequence"/>
</dbReference>